<accession>A0AAV9V5Y4</accession>
<organism evidence="2 3">
    <name type="scientific">Orbilia brochopaga</name>
    <dbReference type="NCBI Taxonomy" id="3140254"/>
    <lineage>
        <taxon>Eukaryota</taxon>
        <taxon>Fungi</taxon>
        <taxon>Dikarya</taxon>
        <taxon>Ascomycota</taxon>
        <taxon>Pezizomycotina</taxon>
        <taxon>Orbiliomycetes</taxon>
        <taxon>Orbiliales</taxon>
        <taxon>Orbiliaceae</taxon>
        <taxon>Orbilia</taxon>
    </lineage>
</organism>
<feature type="region of interest" description="Disordered" evidence="1">
    <location>
        <begin position="108"/>
        <end position="129"/>
    </location>
</feature>
<keyword evidence="3" id="KW-1185">Reference proteome</keyword>
<dbReference type="Proteomes" id="UP001375240">
    <property type="component" value="Unassembled WGS sequence"/>
</dbReference>
<protein>
    <recommendedName>
        <fullName evidence="4">HNH nuclease domain-containing protein</fullName>
    </recommendedName>
</protein>
<sequence length="514" mass="58208">MPAKSYFEAANEFYILKTEAYAPPRSDIDSERSRARAAVSIVVFSDRHGVIWKSPFVEIARDYLTSLKNYRTVNRLVTAAVRTLRIQDIDQVTRTFIEVLHLTSKDLTDASGESKPPETLWQIAPGPQQAEPWQDVQRRVRRLPQQRLDTDVVDRYYAIINSALEASALSLTSELAAVIYLALSRTDINPDPLSAVGINIAEYEGASVEQLAKLGTQLNRIGIDTQHGVTNWLQRITYSDQSTDEEDPDGEKFSLYQDMASVYSYPASRMRRLALKTKERDRYRCKVSGRRPPGSQVCHILAYSIGRTPDASHKPDFWTLSKMLFGEQATLKIRDYLITVPHHPDATSINRLENMITLSKDVYITWIAGLFYFEPLEPDNSTPISVDLSHFAETPIPSRYAVRLRQLPTPITALSQPSAGITRLSPSDVIMYTADTDPSLHQSMIYNSWEERKIVDGSILIFDTNDPEDIPLPHPHLLWFHGMLSRVVRLAGRGSDGPETDSEMEDELTLDEFY</sequence>
<evidence type="ECO:0000313" key="2">
    <source>
        <dbReference type="EMBL" id="KAK6355271.1"/>
    </source>
</evidence>
<feature type="compositionally biased region" description="Acidic residues" evidence="1">
    <location>
        <begin position="498"/>
        <end position="514"/>
    </location>
</feature>
<evidence type="ECO:0000256" key="1">
    <source>
        <dbReference type="SAM" id="MobiDB-lite"/>
    </source>
</evidence>
<proteinExistence type="predicted"/>
<comment type="caution">
    <text evidence="2">The sequence shown here is derived from an EMBL/GenBank/DDBJ whole genome shotgun (WGS) entry which is preliminary data.</text>
</comment>
<name>A0AAV9V5Y4_9PEZI</name>
<dbReference type="EMBL" id="JAVHNQ010000002">
    <property type="protein sequence ID" value="KAK6355271.1"/>
    <property type="molecule type" value="Genomic_DNA"/>
</dbReference>
<feature type="region of interest" description="Disordered" evidence="1">
    <location>
        <begin position="492"/>
        <end position="514"/>
    </location>
</feature>
<dbReference type="AlphaFoldDB" id="A0AAV9V5Y4"/>
<gene>
    <name evidence="2" type="ORF">TWF696_004384</name>
</gene>
<reference evidence="2 3" key="1">
    <citation type="submission" date="2019-10" db="EMBL/GenBank/DDBJ databases">
        <authorList>
            <person name="Palmer J.M."/>
        </authorList>
    </citation>
    <scope>NUCLEOTIDE SEQUENCE [LARGE SCALE GENOMIC DNA]</scope>
    <source>
        <strain evidence="2 3">TWF696</strain>
    </source>
</reference>
<evidence type="ECO:0000313" key="3">
    <source>
        <dbReference type="Proteomes" id="UP001375240"/>
    </source>
</evidence>
<evidence type="ECO:0008006" key="4">
    <source>
        <dbReference type="Google" id="ProtNLM"/>
    </source>
</evidence>